<evidence type="ECO:0000313" key="2">
    <source>
        <dbReference type="EMBL" id="ASJ53665.1"/>
    </source>
</evidence>
<dbReference type="GO" id="GO:0016020">
    <property type="term" value="C:membrane"/>
    <property type="evidence" value="ECO:0007669"/>
    <property type="project" value="TreeGrafter"/>
</dbReference>
<dbReference type="KEGG" id="bfm:BP422_08910"/>
<feature type="domain" description="AB hydrolase-1" evidence="1">
    <location>
        <begin position="12"/>
        <end position="237"/>
    </location>
</feature>
<dbReference type="RefSeq" id="WP_088907461.1">
    <property type="nucleotide sequence ID" value="NZ_CP018145.1"/>
</dbReference>
<gene>
    <name evidence="2" type="ORF">BP422_08910</name>
</gene>
<dbReference type="SUPFAM" id="SSF53474">
    <property type="entry name" value="alpha/beta-Hydrolases"/>
    <property type="match status" value="1"/>
</dbReference>
<name>A0A220MFE1_9BACL</name>
<dbReference type="PANTHER" id="PTHR43798">
    <property type="entry name" value="MONOACYLGLYCEROL LIPASE"/>
    <property type="match status" value="1"/>
</dbReference>
<organism evidence="2 3">
    <name type="scientific">Brevibacillus formosus</name>
    <dbReference type="NCBI Taxonomy" id="54913"/>
    <lineage>
        <taxon>Bacteria</taxon>
        <taxon>Bacillati</taxon>
        <taxon>Bacillota</taxon>
        <taxon>Bacilli</taxon>
        <taxon>Bacillales</taxon>
        <taxon>Paenibacillaceae</taxon>
        <taxon>Brevibacillus</taxon>
    </lineage>
</organism>
<dbReference type="EMBL" id="CP018145">
    <property type="protein sequence ID" value="ASJ53665.1"/>
    <property type="molecule type" value="Genomic_DNA"/>
</dbReference>
<protein>
    <submittedName>
        <fullName evidence="2">Alpha/beta hydrolase</fullName>
    </submittedName>
</protein>
<dbReference type="Pfam" id="PF00561">
    <property type="entry name" value="Abhydrolase_1"/>
    <property type="match status" value="1"/>
</dbReference>
<dbReference type="GO" id="GO:0016787">
    <property type="term" value="F:hydrolase activity"/>
    <property type="evidence" value="ECO:0007669"/>
    <property type="project" value="UniProtKB-KW"/>
</dbReference>
<proteinExistence type="predicted"/>
<keyword evidence="2" id="KW-0378">Hydrolase</keyword>
<sequence length="250" mass="28015">MDLYYEVSGEGKPVILLHSGGADLRDWLFVAPILAKHYQVIAFDGRGCGKSPSPTETANYVDDLHSVMDHFQLDEATLVGHSIGGRIATEFALAYPQRVSKLVLIAPDLSGFTFSKPFTEWMQTIQAAAPDVDRMLELSLSSCSYRVVMASPQKDLMVEMTKHNIAKMFEWATWESIWPQPPAIERLGDLADKTCFLLGKEDAPDLHRIAEHFQQVLPEHRVIEITGADHKPTLTHPEEIARAITEFLED</sequence>
<dbReference type="PRINTS" id="PR00111">
    <property type="entry name" value="ABHYDROLASE"/>
</dbReference>
<dbReference type="InterPro" id="IPR000073">
    <property type="entry name" value="AB_hydrolase_1"/>
</dbReference>
<dbReference type="Gene3D" id="3.40.50.1820">
    <property type="entry name" value="alpha/beta hydrolase"/>
    <property type="match status" value="1"/>
</dbReference>
<evidence type="ECO:0000313" key="3">
    <source>
        <dbReference type="Proteomes" id="UP000197781"/>
    </source>
</evidence>
<dbReference type="InterPro" id="IPR050266">
    <property type="entry name" value="AB_hydrolase_sf"/>
</dbReference>
<dbReference type="Proteomes" id="UP000197781">
    <property type="component" value="Chromosome"/>
</dbReference>
<reference evidence="2 3" key="1">
    <citation type="submission" date="2016-11" db="EMBL/GenBank/DDBJ databases">
        <authorList>
            <person name="Jaros S."/>
            <person name="Januszkiewicz K."/>
            <person name="Wedrychowicz H."/>
        </authorList>
    </citation>
    <scope>NUCLEOTIDE SEQUENCE [LARGE SCALE GENOMIC DNA]</scope>
    <source>
        <strain evidence="2 3">NF2</strain>
    </source>
</reference>
<evidence type="ECO:0000259" key="1">
    <source>
        <dbReference type="Pfam" id="PF00561"/>
    </source>
</evidence>
<dbReference type="AlphaFoldDB" id="A0A220MFE1"/>
<dbReference type="PANTHER" id="PTHR43798:SF33">
    <property type="entry name" value="HYDROLASE, PUTATIVE (AFU_ORTHOLOGUE AFUA_2G14860)-RELATED"/>
    <property type="match status" value="1"/>
</dbReference>
<dbReference type="InterPro" id="IPR029058">
    <property type="entry name" value="AB_hydrolase_fold"/>
</dbReference>
<accession>A0A220MFE1</accession>